<gene>
    <name evidence="1" type="ORF">FisN_8Hu413</name>
</gene>
<dbReference type="Proteomes" id="UP000198406">
    <property type="component" value="Unassembled WGS sequence"/>
</dbReference>
<dbReference type="AlphaFoldDB" id="A0A1Z5JND4"/>
<keyword evidence="2" id="KW-1185">Reference proteome</keyword>
<dbReference type="InParanoid" id="A0A1Z5JND4"/>
<evidence type="ECO:0000313" key="2">
    <source>
        <dbReference type="Proteomes" id="UP000198406"/>
    </source>
</evidence>
<comment type="caution">
    <text evidence="1">The sequence shown here is derived from an EMBL/GenBank/DDBJ whole genome shotgun (WGS) entry which is preliminary data.</text>
</comment>
<accession>A0A1Z5JND4</accession>
<organism evidence="1 2">
    <name type="scientific">Fistulifera solaris</name>
    <name type="common">Oleaginous diatom</name>
    <dbReference type="NCBI Taxonomy" id="1519565"/>
    <lineage>
        <taxon>Eukaryota</taxon>
        <taxon>Sar</taxon>
        <taxon>Stramenopiles</taxon>
        <taxon>Ochrophyta</taxon>
        <taxon>Bacillariophyta</taxon>
        <taxon>Bacillariophyceae</taxon>
        <taxon>Bacillariophycidae</taxon>
        <taxon>Naviculales</taxon>
        <taxon>Naviculaceae</taxon>
        <taxon>Fistulifera</taxon>
    </lineage>
</organism>
<evidence type="ECO:0000313" key="1">
    <source>
        <dbReference type="EMBL" id="GAX15291.1"/>
    </source>
</evidence>
<sequence>MFQRYERTCDVYGCTWTRTLEVDEAFGWISRTHGCSFEASNSERPKGVRLGGFELRDEQGNETKRDWLRRHDWWMLVLSIEQTAAVCYTFEHRGRVLRSVHVCYGYQVPTNAI</sequence>
<name>A0A1Z5JND4_FISSO</name>
<dbReference type="EMBL" id="BDSP01000091">
    <property type="protein sequence ID" value="GAX15291.1"/>
    <property type="molecule type" value="Genomic_DNA"/>
</dbReference>
<reference evidence="1 2" key="1">
    <citation type="journal article" date="2015" name="Plant Cell">
        <title>Oil accumulation by the oleaginous diatom Fistulifera solaris as revealed by the genome and transcriptome.</title>
        <authorList>
            <person name="Tanaka T."/>
            <person name="Maeda Y."/>
            <person name="Veluchamy A."/>
            <person name="Tanaka M."/>
            <person name="Abida H."/>
            <person name="Marechal E."/>
            <person name="Bowler C."/>
            <person name="Muto M."/>
            <person name="Sunaga Y."/>
            <person name="Tanaka M."/>
            <person name="Yoshino T."/>
            <person name="Taniguchi T."/>
            <person name="Fukuda Y."/>
            <person name="Nemoto M."/>
            <person name="Matsumoto M."/>
            <person name="Wong P.S."/>
            <person name="Aburatani S."/>
            <person name="Fujibuchi W."/>
        </authorList>
    </citation>
    <scope>NUCLEOTIDE SEQUENCE [LARGE SCALE GENOMIC DNA]</scope>
    <source>
        <strain evidence="1 2">JPCC DA0580</strain>
    </source>
</reference>
<proteinExistence type="predicted"/>
<protein>
    <submittedName>
        <fullName evidence="1">Uncharacterized protein</fullName>
    </submittedName>
</protein>